<dbReference type="PATRIC" id="fig|797209.4.peg.2612"/>
<proteinExistence type="predicted"/>
<evidence type="ECO:0000313" key="4">
    <source>
        <dbReference type="Proteomes" id="UP000003751"/>
    </source>
</evidence>
<sequence>MTNDTDSPRDFRDSLEQNHECLLVLGVVLTLVIKPRLEGRPETLVTILALLSLVAGAVGAAVGLPRLLDRFETY</sequence>
<dbReference type="EMBL" id="AEMG01000013">
    <property type="protein sequence ID" value="EFW91536.1"/>
    <property type="molecule type" value="Genomic_DNA"/>
</dbReference>
<keyword evidence="1" id="KW-1133">Transmembrane helix</keyword>
<dbReference type="Proteomes" id="UP000003751">
    <property type="component" value="Unassembled WGS sequence"/>
</dbReference>
<keyword evidence="1" id="KW-0472">Membrane</keyword>
<reference evidence="3" key="3">
    <citation type="submission" date="2016-11" db="EMBL/GenBank/DDBJ databases">
        <authorList>
            <person name="Jaros S."/>
            <person name="Januszkiewicz K."/>
            <person name="Wedrychowicz H."/>
        </authorList>
    </citation>
    <scope>NUCLEOTIDE SEQUENCE [LARGE SCALE GENOMIC DNA]</scope>
    <source>
        <strain evidence="3">DX253</strain>
    </source>
</reference>
<reference evidence="5" key="2">
    <citation type="submission" date="2016-11" db="EMBL/GenBank/DDBJ databases">
        <authorList>
            <person name="Varghese N."/>
            <person name="Submissions S."/>
        </authorList>
    </citation>
    <scope>NUCLEOTIDE SEQUENCE [LARGE SCALE GENOMIC DNA]</scope>
    <source>
        <strain evidence="5">DX253</strain>
    </source>
</reference>
<keyword evidence="5" id="KW-1185">Reference proteome</keyword>
<reference evidence="2 4" key="1">
    <citation type="journal article" date="2014" name="ISME J.">
        <title>Trehalose/2-sulfotrehalose biosynthesis and glycine-betaine uptake are widely spread mechanisms for osmoadaptation in the Halobacteriales.</title>
        <authorList>
            <person name="Youssef N.H."/>
            <person name="Savage-Ashlock K.N."/>
            <person name="McCully A.L."/>
            <person name="Luedtke B."/>
            <person name="Shaw E.I."/>
            <person name="Hoff W.D."/>
            <person name="Elshahed M.S."/>
        </authorList>
    </citation>
    <scope>NUCLEOTIDE SEQUENCE [LARGE SCALE GENOMIC DNA]</scope>
    <source>
        <strain evidence="2 4">DX253</strain>
    </source>
</reference>
<dbReference type="STRING" id="797209.GCA_000376445_03835"/>
<evidence type="ECO:0000313" key="2">
    <source>
        <dbReference type="EMBL" id="EFW91536.1"/>
    </source>
</evidence>
<gene>
    <name evidence="3" type="ORF">SAMN05444342_3427</name>
    <name evidence="2" type="ORF">ZOD2009_13271</name>
</gene>
<protein>
    <submittedName>
        <fullName evidence="2">Uncharacterized protein</fullName>
    </submittedName>
</protein>
<evidence type="ECO:0000313" key="3">
    <source>
        <dbReference type="EMBL" id="SHL25350.1"/>
    </source>
</evidence>
<dbReference type="RefSeq" id="WP_007980562.1">
    <property type="nucleotide sequence ID" value="NZ_AEMG01000013.1"/>
</dbReference>
<organism evidence="2 4">
    <name type="scientific">Haladaptatus paucihalophilus DX253</name>
    <dbReference type="NCBI Taxonomy" id="797209"/>
    <lineage>
        <taxon>Archaea</taxon>
        <taxon>Methanobacteriati</taxon>
        <taxon>Methanobacteriota</taxon>
        <taxon>Stenosarchaea group</taxon>
        <taxon>Halobacteria</taxon>
        <taxon>Halobacteriales</taxon>
        <taxon>Haladaptataceae</taxon>
        <taxon>Haladaptatus</taxon>
    </lineage>
</organism>
<evidence type="ECO:0000256" key="1">
    <source>
        <dbReference type="SAM" id="Phobius"/>
    </source>
</evidence>
<dbReference type="EMBL" id="FRAN01000005">
    <property type="protein sequence ID" value="SHL25350.1"/>
    <property type="molecule type" value="Genomic_DNA"/>
</dbReference>
<feature type="transmembrane region" description="Helical" evidence="1">
    <location>
        <begin position="43"/>
        <end position="64"/>
    </location>
</feature>
<evidence type="ECO:0000313" key="5">
    <source>
        <dbReference type="Proteomes" id="UP000184203"/>
    </source>
</evidence>
<keyword evidence="1" id="KW-0812">Transmembrane</keyword>
<dbReference type="Proteomes" id="UP000184203">
    <property type="component" value="Unassembled WGS sequence"/>
</dbReference>
<dbReference type="AlphaFoldDB" id="E7QV18"/>
<name>E7QV18_HALPU</name>
<accession>E7QV18</accession>